<evidence type="ECO:0000313" key="3">
    <source>
        <dbReference type="Proteomes" id="UP000438476"/>
    </source>
</evidence>
<proteinExistence type="predicted"/>
<dbReference type="InterPro" id="IPR027417">
    <property type="entry name" value="P-loop_NTPase"/>
</dbReference>
<gene>
    <name evidence="2" type="ORF">GRI91_03660</name>
</gene>
<dbReference type="PANTHER" id="PTHR40396:SF1">
    <property type="entry name" value="ATPASE AAA-TYPE CORE DOMAIN-CONTAINING PROTEIN"/>
    <property type="match status" value="1"/>
</dbReference>
<dbReference type="PANTHER" id="PTHR40396">
    <property type="entry name" value="ATPASE-LIKE PROTEIN"/>
    <property type="match status" value="1"/>
</dbReference>
<dbReference type="EMBL" id="WTYT01000001">
    <property type="protein sequence ID" value="MXO64847.1"/>
    <property type="molecule type" value="Genomic_DNA"/>
</dbReference>
<organism evidence="2 3">
    <name type="scientific">Altericroceibacterium endophyticum</name>
    <dbReference type="NCBI Taxonomy" id="1808508"/>
    <lineage>
        <taxon>Bacteria</taxon>
        <taxon>Pseudomonadati</taxon>
        <taxon>Pseudomonadota</taxon>
        <taxon>Alphaproteobacteria</taxon>
        <taxon>Sphingomonadales</taxon>
        <taxon>Erythrobacteraceae</taxon>
        <taxon>Altericroceibacterium</taxon>
    </lineage>
</organism>
<dbReference type="Gene3D" id="3.40.50.300">
    <property type="entry name" value="P-loop containing nucleotide triphosphate hydrolases"/>
    <property type="match status" value="1"/>
</dbReference>
<evidence type="ECO:0000313" key="2">
    <source>
        <dbReference type="EMBL" id="MXO64847.1"/>
    </source>
</evidence>
<dbReference type="Proteomes" id="UP000438476">
    <property type="component" value="Unassembled WGS sequence"/>
</dbReference>
<comment type="caution">
    <text evidence="2">The sequence shown here is derived from an EMBL/GenBank/DDBJ whole genome shotgun (WGS) entry which is preliminary data.</text>
</comment>
<accession>A0A6I4T1L5</accession>
<dbReference type="RefSeq" id="WP_160735231.1">
    <property type="nucleotide sequence ID" value="NZ_WTYT01000001.1"/>
</dbReference>
<dbReference type="AlphaFoldDB" id="A0A6I4T1L5"/>
<sequence>MLIEFSVQNHRAFRERQTFTMAASSTTERAGHGHVLKTEIAAVPYVLSEACLFGANGSGKSSLIDAMSTMQDFVKRSGKNSPSDKLKVKPFRFHSDWRALPSEFEIVFLHEETIYQYGFSLNSERIIEEWLLTRPKSTGRERSIFSRIFNEKNREYDWQLNAAHLKGERDSWRSQTLHNALFISTAVRLNAKSLMPPFEWITKSLELLNTIDNEFRMSPTFKWLKDEEKKKRIIDFLREIDVDLSDLHLEEKDIPPNVLSMLKALYENEESGDTPDFQDLKLPDLSVSRTDNNGELVPLALDEESTGTKALVDLSGSILDVLDHGRTLIVDELNTGLHPLAFQHLISLFASPRTNPKGAQLIFTSHDTSVADQECLGRDQIWLVEKGKDLAARLIPLSDFKGRDAKAFQKKYLDGRFGGIPRLSV</sequence>
<dbReference type="SUPFAM" id="SSF52540">
    <property type="entry name" value="P-loop containing nucleoside triphosphate hydrolases"/>
    <property type="match status" value="1"/>
</dbReference>
<dbReference type="Pfam" id="PF13304">
    <property type="entry name" value="AAA_21"/>
    <property type="match status" value="1"/>
</dbReference>
<dbReference type="GO" id="GO:0005524">
    <property type="term" value="F:ATP binding"/>
    <property type="evidence" value="ECO:0007669"/>
    <property type="project" value="InterPro"/>
</dbReference>
<evidence type="ECO:0000259" key="1">
    <source>
        <dbReference type="Pfam" id="PF13304"/>
    </source>
</evidence>
<dbReference type="InterPro" id="IPR003959">
    <property type="entry name" value="ATPase_AAA_core"/>
</dbReference>
<reference evidence="2 3" key="1">
    <citation type="submission" date="2019-12" db="EMBL/GenBank/DDBJ databases">
        <title>Genomic-based taxomic classification of the family Erythrobacteraceae.</title>
        <authorList>
            <person name="Xu L."/>
        </authorList>
    </citation>
    <scope>NUCLEOTIDE SEQUENCE [LARGE SCALE GENOMIC DNA]</scope>
    <source>
        <strain evidence="2 3">LMG 29518</strain>
    </source>
</reference>
<keyword evidence="3" id="KW-1185">Reference proteome</keyword>
<name>A0A6I4T1L5_9SPHN</name>
<dbReference type="OrthoDB" id="9809324at2"/>
<protein>
    <submittedName>
        <fullName evidence="2">AAA family ATPase</fullName>
    </submittedName>
</protein>
<feature type="domain" description="ATPase AAA-type core" evidence="1">
    <location>
        <begin position="51"/>
        <end position="371"/>
    </location>
</feature>
<dbReference type="GO" id="GO:0016887">
    <property type="term" value="F:ATP hydrolysis activity"/>
    <property type="evidence" value="ECO:0007669"/>
    <property type="project" value="InterPro"/>
</dbReference>